<dbReference type="PIRSF" id="PIRSF000124">
    <property type="entry name" value="UDPglc_GDPman_dh"/>
    <property type="match status" value="1"/>
</dbReference>
<dbReference type="InterPro" id="IPR014026">
    <property type="entry name" value="UDP-Glc/GDP-Man_DH_dimer"/>
</dbReference>
<feature type="active site" description="Nucleophile" evidence="8">
    <location>
        <position position="264"/>
    </location>
</feature>
<accession>A0A430J626</accession>
<dbReference type="InterPro" id="IPR036220">
    <property type="entry name" value="UDP-Glc/GDP-Man_DH_C_sf"/>
</dbReference>
<dbReference type="InterPro" id="IPR036291">
    <property type="entry name" value="NAD(P)-bd_dom_sf"/>
</dbReference>
<dbReference type="InterPro" id="IPR008927">
    <property type="entry name" value="6-PGluconate_DH-like_C_sf"/>
</dbReference>
<name>A0A430J626_9BACL</name>
<evidence type="ECO:0000256" key="2">
    <source>
        <dbReference type="ARBA" id="ARBA00006601"/>
    </source>
</evidence>
<dbReference type="EC" id="1.1.1.22" evidence="3 7"/>
<keyword evidence="4 7" id="KW-0560">Oxidoreductase</keyword>
<comment type="pathway">
    <text evidence="1">Nucleotide-sugar biosynthesis; UDP-alpha-D-glucuronate biosynthesis; UDP-alpha-D-glucuronate from UDP-alpha-D-glucose: step 1/1.</text>
</comment>
<feature type="binding site" evidence="10">
    <location>
        <position position="34"/>
    </location>
    <ligand>
        <name>NAD(+)</name>
        <dbReference type="ChEBI" id="CHEBI:57540"/>
    </ligand>
</feature>
<dbReference type="UniPathway" id="UPA00038">
    <property type="reaction ID" value="UER00491"/>
</dbReference>
<evidence type="ECO:0000256" key="3">
    <source>
        <dbReference type="ARBA" id="ARBA00012954"/>
    </source>
</evidence>
<dbReference type="EMBL" id="RXHU01000100">
    <property type="protein sequence ID" value="RTE03634.1"/>
    <property type="molecule type" value="Genomic_DNA"/>
</dbReference>
<keyword evidence="13" id="KW-1185">Reference proteome</keyword>
<proteinExistence type="inferred from homology"/>
<feature type="binding site" evidence="10">
    <location>
        <position position="39"/>
    </location>
    <ligand>
        <name>NAD(+)</name>
        <dbReference type="ChEBI" id="CHEBI:57540"/>
    </ligand>
</feature>
<dbReference type="OrthoDB" id="9803238at2"/>
<dbReference type="SUPFAM" id="SSF51735">
    <property type="entry name" value="NAD(P)-binding Rossmann-fold domains"/>
    <property type="match status" value="1"/>
</dbReference>
<protein>
    <recommendedName>
        <fullName evidence="3 7">UDP-glucose 6-dehydrogenase</fullName>
        <ecNumber evidence="3 7">1.1.1.22</ecNumber>
    </recommendedName>
</protein>
<gene>
    <name evidence="12" type="ORF">EJQ19_27805</name>
</gene>
<comment type="caution">
    <text evidence="12">The sequence shown here is derived from an EMBL/GenBank/DDBJ whole genome shotgun (WGS) entry which is preliminary data.</text>
</comment>
<evidence type="ECO:0000256" key="1">
    <source>
        <dbReference type="ARBA" id="ARBA00004701"/>
    </source>
</evidence>
<dbReference type="SUPFAM" id="SSF48179">
    <property type="entry name" value="6-phosphogluconate dehydrogenase C-terminal domain-like"/>
    <property type="match status" value="1"/>
</dbReference>
<dbReference type="Pfam" id="PF03720">
    <property type="entry name" value="UDPG_MGDP_dh_C"/>
    <property type="match status" value="1"/>
</dbReference>
<feature type="binding site" evidence="10">
    <location>
        <position position="159"/>
    </location>
    <ligand>
        <name>NAD(+)</name>
        <dbReference type="ChEBI" id="CHEBI:57540"/>
    </ligand>
</feature>
<dbReference type="RefSeq" id="WP_126144490.1">
    <property type="nucleotide sequence ID" value="NZ_RXHU01000100.1"/>
</dbReference>
<evidence type="ECO:0000256" key="10">
    <source>
        <dbReference type="PIRSR" id="PIRSR500134-3"/>
    </source>
</evidence>
<evidence type="ECO:0000256" key="4">
    <source>
        <dbReference type="ARBA" id="ARBA00023002"/>
    </source>
</evidence>
<dbReference type="SMART" id="SM00984">
    <property type="entry name" value="UDPG_MGDP_dh_C"/>
    <property type="match status" value="1"/>
</dbReference>
<evidence type="ECO:0000313" key="13">
    <source>
        <dbReference type="Proteomes" id="UP000276128"/>
    </source>
</evidence>
<feature type="binding site" evidence="9">
    <location>
        <position position="208"/>
    </location>
    <ligand>
        <name>substrate</name>
    </ligand>
</feature>
<dbReference type="InterPro" id="IPR017476">
    <property type="entry name" value="UDP-Glc/GDP-Man"/>
</dbReference>
<dbReference type="NCBIfam" id="TIGR03026">
    <property type="entry name" value="NDP-sugDHase"/>
    <property type="match status" value="1"/>
</dbReference>
<dbReference type="Gene3D" id="3.40.50.720">
    <property type="entry name" value="NAD(P)-binding Rossmann-like Domain"/>
    <property type="match status" value="2"/>
</dbReference>
<dbReference type="InterPro" id="IPR028357">
    <property type="entry name" value="UDPglc_DH_bac"/>
</dbReference>
<dbReference type="InterPro" id="IPR001732">
    <property type="entry name" value="UDP-Glc/GDP-Man_DH_N"/>
</dbReference>
<evidence type="ECO:0000256" key="5">
    <source>
        <dbReference type="ARBA" id="ARBA00023027"/>
    </source>
</evidence>
<dbReference type="GO" id="GO:0006065">
    <property type="term" value="P:UDP-glucuronate biosynthetic process"/>
    <property type="evidence" value="ECO:0007669"/>
    <property type="project" value="UniProtKB-UniPathway"/>
</dbReference>
<organism evidence="12 13">
    <name type="scientific">Paenibacillus whitsoniae</name>
    <dbReference type="NCBI Taxonomy" id="2496558"/>
    <lineage>
        <taxon>Bacteria</taxon>
        <taxon>Bacillati</taxon>
        <taxon>Bacillota</taxon>
        <taxon>Bacilli</taxon>
        <taxon>Bacillales</taxon>
        <taxon>Paenibacillaceae</taxon>
        <taxon>Paenibacillus</taxon>
    </lineage>
</organism>
<dbReference type="GO" id="GO:0000271">
    <property type="term" value="P:polysaccharide biosynthetic process"/>
    <property type="evidence" value="ECO:0007669"/>
    <property type="project" value="InterPro"/>
</dbReference>
<comment type="similarity">
    <text evidence="2 7">Belongs to the UDP-glucose/GDP-mannose dehydrogenase family.</text>
</comment>
<dbReference type="Pfam" id="PF00984">
    <property type="entry name" value="UDPG_MGDP_dh"/>
    <property type="match status" value="1"/>
</dbReference>
<comment type="catalytic activity">
    <reaction evidence="6 7">
        <text>UDP-alpha-D-glucose + 2 NAD(+) + H2O = UDP-alpha-D-glucuronate + 2 NADH + 3 H(+)</text>
        <dbReference type="Rhea" id="RHEA:23596"/>
        <dbReference type="ChEBI" id="CHEBI:15377"/>
        <dbReference type="ChEBI" id="CHEBI:15378"/>
        <dbReference type="ChEBI" id="CHEBI:57540"/>
        <dbReference type="ChEBI" id="CHEBI:57945"/>
        <dbReference type="ChEBI" id="CHEBI:58052"/>
        <dbReference type="ChEBI" id="CHEBI:58885"/>
        <dbReference type="EC" id="1.1.1.22"/>
    </reaction>
</comment>
<sequence>MRVAERISVIGTGYVGLVSGTCFAEMGHRVVCVDQDARKIDGLLRGEMPIYEPGLQALVAANLEAGRLDFTCDVGKAIQQSDIIMVAVGTPAQPDGDVDMSQVKSVLHAIAAYALSSKIIVMKSTVPVGTGGWAENLLRNRAMPHLAFHVVSNPEFLREGSAIQDTFHPDRIVIGSEHREAGERIAAMHAPLGAEVLHTDRESAELIKYASNAFLAAKISFINEMAHVCEKVGANVTLVAKGMGMDRRIGPHFLNAGIGYGGSCFPKDTQAQLKLAQNVDYDFKMLRAVIEVNQLQRQRFVVKIEEAAGPLDGKRIAVLGLAFKPNTDDLRDAPSLDIIPALQERGAVVSAYDPAALTQAAARLPGVSLCTDPYATVYEADAVVILTEWSEFRQMNWRLARCLVNTPLLIDGRNMFEPEAMRELGFTYVSVGRQTAYAEDTQPIRST</sequence>
<feature type="binding site" evidence="10">
    <location>
        <position position="125"/>
    </location>
    <ligand>
        <name>NAD(+)</name>
        <dbReference type="ChEBI" id="CHEBI:57540"/>
    </ligand>
</feature>
<feature type="binding site" evidence="10">
    <location>
        <position position="331"/>
    </location>
    <ligand>
        <name>NAD(+)</name>
        <dbReference type="ChEBI" id="CHEBI:57540"/>
    </ligand>
</feature>
<dbReference type="Pfam" id="PF03721">
    <property type="entry name" value="UDPG_MGDP_dh_N"/>
    <property type="match status" value="1"/>
</dbReference>
<dbReference type="GO" id="GO:0003979">
    <property type="term" value="F:UDP-glucose 6-dehydrogenase activity"/>
    <property type="evidence" value="ECO:0007669"/>
    <property type="project" value="UniProtKB-EC"/>
</dbReference>
<feature type="binding site" evidence="9">
    <location>
        <position position="324"/>
    </location>
    <ligand>
        <name>substrate</name>
    </ligand>
</feature>
<dbReference type="PANTHER" id="PTHR43750:SF3">
    <property type="entry name" value="UDP-GLUCOSE 6-DEHYDROGENASE TUAD"/>
    <property type="match status" value="1"/>
</dbReference>
<evidence type="ECO:0000256" key="7">
    <source>
        <dbReference type="PIRNR" id="PIRNR000124"/>
    </source>
</evidence>
<evidence type="ECO:0000313" key="12">
    <source>
        <dbReference type="EMBL" id="RTE03634.1"/>
    </source>
</evidence>
<evidence type="ECO:0000256" key="9">
    <source>
        <dbReference type="PIRSR" id="PIRSR500134-2"/>
    </source>
</evidence>
<feature type="domain" description="UDP-glucose/GDP-mannose dehydrogenase C-terminal" evidence="11">
    <location>
        <begin position="317"/>
        <end position="418"/>
    </location>
</feature>
<dbReference type="Proteomes" id="UP000276128">
    <property type="component" value="Unassembled WGS sequence"/>
</dbReference>
<evidence type="ECO:0000256" key="6">
    <source>
        <dbReference type="ARBA" id="ARBA00047473"/>
    </source>
</evidence>
<dbReference type="PIRSF" id="PIRSF500134">
    <property type="entry name" value="UDPglc_DH_bac"/>
    <property type="match status" value="1"/>
</dbReference>
<dbReference type="AlphaFoldDB" id="A0A430J626"/>
<dbReference type="InterPro" id="IPR014027">
    <property type="entry name" value="UDP-Glc/GDP-Man_DH_C"/>
</dbReference>
<dbReference type="SUPFAM" id="SSF52413">
    <property type="entry name" value="UDP-glucose/GDP-mannose dehydrogenase C-terminal domain"/>
    <property type="match status" value="1"/>
</dbReference>
<feature type="binding site" evidence="9">
    <location>
        <begin position="253"/>
        <end position="257"/>
    </location>
    <ligand>
        <name>substrate</name>
    </ligand>
</feature>
<feature type="binding site" evidence="10">
    <location>
        <position position="90"/>
    </location>
    <ligand>
        <name>NAD(+)</name>
        <dbReference type="ChEBI" id="CHEBI:57540"/>
    </ligand>
</feature>
<feature type="binding site" evidence="10">
    <location>
        <position position="267"/>
    </location>
    <ligand>
        <name>NAD(+)</name>
        <dbReference type="ChEBI" id="CHEBI:57540"/>
    </ligand>
</feature>
<feature type="binding site" evidence="9">
    <location>
        <position position="261"/>
    </location>
    <ligand>
        <name>substrate</name>
    </ligand>
</feature>
<dbReference type="Gene3D" id="1.20.5.100">
    <property type="entry name" value="Cytochrome c1, transmembrane anchor, C-terminal"/>
    <property type="match status" value="1"/>
</dbReference>
<dbReference type="GO" id="GO:0051287">
    <property type="term" value="F:NAD binding"/>
    <property type="evidence" value="ECO:0007669"/>
    <property type="project" value="InterPro"/>
</dbReference>
<reference evidence="12 13" key="1">
    <citation type="submission" date="2018-12" db="EMBL/GenBank/DDBJ databases">
        <title>Bacillus ochoae sp. nov., Paenibacillus whitsoniae sp. nov., Paenibacillus spiritus sp. nov. Isolated from the Mars Exploration Rover during spacecraft assembly.</title>
        <authorList>
            <person name="Seuylemezian A."/>
            <person name="Vaishampayan P."/>
        </authorList>
    </citation>
    <scope>NUCLEOTIDE SEQUENCE [LARGE SCALE GENOMIC DNA]</scope>
    <source>
        <strain evidence="12 13">MER 54</strain>
    </source>
</reference>
<feature type="binding site" evidence="9">
    <location>
        <begin position="156"/>
        <end position="159"/>
    </location>
    <ligand>
        <name>substrate</name>
    </ligand>
</feature>
<evidence type="ECO:0000256" key="8">
    <source>
        <dbReference type="PIRSR" id="PIRSR500134-1"/>
    </source>
</evidence>
<evidence type="ECO:0000259" key="11">
    <source>
        <dbReference type="SMART" id="SM00984"/>
    </source>
</evidence>
<keyword evidence="5 7" id="KW-0520">NAD</keyword>
<dbReference type="PANTHER" id="PTHR43750">
    <property type="entry name" value="UDP-GLUCOSE 6-DEHYDROGENASE TUAD"/>
    <property type="match status" value="1"/>
</dbReference>